<gene>
    <name evidence="1" type="ORF">GIB67_003105</name>
</gene>
<comment type="caution">
    <text evidence="1">The sequence shown here is derived from an EMBL/GenBank/DDBJ whole genome shotgun (WGS) entry which is preliminary data.</text>
</comment>
<dbReference type="AlphaFoldDB" id="A0A7J7N5R7"/>
<accession>A0A7J7N5R7</accession>
<sequence length="57" mass="6426">MLGKISLEEKLLRVKNVLLQDELNRVCILAKKFLGRPISSLTTSMDAVSYLNNLMFG</sequence>
<protein>
    <submittedName>
        <fullName evidence="1">Uncharacterized protein</fullName>
    </submittedName>
</protein>
<dbReference type="Proteomes" id="UP000541444">
    <property type="component" value="Unassembled WGS sequence"/>
</dbReference>
<keyword evidence="2" id="KW-1185">Reference proteome</keyword>
<dbReference type="OrthoDB" id="5973733at2759"/>
<feature type="non-terminal residue" evidence="1">
    <location>
        <position position="57"/>
    </location>
</feature>
<evidence type="ECO:0000313" key="2">
    <source>
        <dbReference type="Proteomes" id="UP000541444"/>
    </source>
</evidence>
<proteinExistence type="predicted"/>
<name>A0A7J7N5R7_9MAGN</name>
<reference evidence="1 2" key="1">
    <citation type="journal article" date="2020" name="IScience">
        <title>Genome Sequencing of the Endangered Kingdonia uniflora (Circaeasteraceae, Ranunculales) Reveals Potential Mechanisms of Evolutionary Specialization.</title>
        <authorList>
            <person name="Sun Y."/>
            <person name="Deng T."/>
            <person name="Zhang A."/>
            <person name="Moore M.J."/>
            <person name="Landis J.B."/>
            <person name="Lin N."/>
            <person name="Zhang H."/>
            <person name="Zhang X."/>
            <person name="Huang J."/>
            <person name="Zhang X."/>
            <person name="Sun H."/>
            <person name="Wang H."/>
        </authorList>
    </citation>
    <scope>NUCLEOTIDE SEQUENCE [LARGE SCALE GENOMIC DNA]</scope>
    <source>
        <strain evidence="1">TB1705</strain>
        <tissue evidence="1">Leaf</tissue>
    </source>
</reference>
<organism evidence="1 2">
    <name type="scientific">Kingdonia uniflora</name>
    <dbReference type="NCBI Taxonomy" id="39325"/>
    <lineage>
        <taxon>Eukaryota</taxon>
        <taxon>Viridiplantae</taxon>
        <taxon>Streptophyta</taxon>
        <taxon>Embryophyta</taxon>
        <taxon>Tracheophyta</taxon>
        <taxon>Spermatophyta</taxon>
        <taxon>Magnoliopsida</taxon>
        <taxon>Ranunculales</taxon>
        <taxon>Circaeasteraceae</taxon>
        <taxon>Kingdonia</taxon>
    </lineage>
</organism>
<dbReference type="EMBL" id="JACGCM010001019">
    <property type="protein sequence ID" value="KAF6162559.1"/>
    <property type="molecule type" value="Genomic_DNA"/>
</dbReference>
<evidence type="ECO:0000313" key="1">
    <source>
        <dbReference type="EMBL" id="KAF6162559.1"/>
    </source>
</evidence>